<dbReference type="PIRSF" id="PIRSF005426">
    <property type="entry name" value="Frp"/>
    <property type="match status" value="1"/>
</dbReference>
<protein>
    <submittedName>
        <fullName evidence="7">Nitroreductase</fullName>
    </submittedName>
</protein>
<evidence type="ECO:0000256" key="2">
    <source>
        <dbReference type="ARBA" id="ARBA00022630"/>
    </source>
</evidence>
<proteinExistence type="inferred from homology"/>
<accession>A0A2V3UEA8</accession>
<dbReference type="Proteomes" id="UP000248021">
    <property type="component" value="Unassembled WGS sequence"/>
</dbReference>
<dbReference type="PANTHER" id="PTHR43425:SF2">
    <property type="entry name" value="OXYGEN-INSENSITIVE NADPH NITROREDUCTASE"/>
    <property type="match status" value="1"/>
</dbReference>
<dbReference type="Gene3D" id="3.40.109.10">
    <property type="entry name" value="NADH Oxidase"/>
    <property type="match status" value="1"/>
</dbReference>
<dbReference type="RefSeq" id="WP_110373523.1">
    <property type="nucleotide sequence ID" value="NZ_JAHBRY010000002.1"/>
</dbReference>
<dbReference type="InterPro" id="IPR029479">
    <property type="entry name" value="Nitroreductase"/>
</dbReference>
<keyword evidence="8" id="KW-1185">Reference proteome</keyword>
<evidence type="ECO:0000256" key="1">
    <source>
        <dbReference type="ARBA" id="ARBA00008366"/>
    </source>
</evidence>
<dbReference type="PANTHER" id="PTHR43425">
    <property type="entry name" value="OXYGEN-INSENSITIVE NADPH NITROREDUCTASE"/>
    <property type="match status" value="1"/>
</dbReference>
<dbReference type="InterPro" id="IPR016446">
    <property type="entry name" value="Flavin_OxRdtase_Frp"/>
</dbReference>
<keyword evidence="4 5" id="KW-0560">Oxidoreductase</keyword>
<keyword evidence="3 5" id="KW-0288">FMN</keyword>
<reference evidence="7 8" key="1">
    <citation type="submission" date="2018-05" db="EMBL/GenBank/DDBJ databases">
        <title>Genomic Encyclopedia of Type Strains, Phase IV (KMG-IV): sequencing the most valuable type-strain genomes for metagenomic binning, comparative biology and taxonomic classification.</title>
        <authorList>
            <person name="Goeker M."/>
        </authorList>
    </citation>
    <scope>NUCLEOTIDE SEQUENCE [LARGE SCALE GENOMIC DNA]</scope>
    <source>
        <strain evidence="7 8">DSM 6462</strain>
    </source>
</reference>
<gene>
    <name evidence="7" type="ORF">C7450_102296</name>
</gene>
<dbReference type="CDD" id="cd02146">
    <property type="entry name" value="NfsA-like"/>
    <property type="match status" value="1"/>
</dbReference>
<dbReference type="InterPro" id="IPR000415">
    <property type="entry name" value="Nitroreductase-like"/>
</dbReference>
<dbReference type="EMBL" id="QJJK01000002">
    <property type="protein sequence ID" value="PXW63380.1"/>
    <property type="molecule type" value="Genomic_DNA"/>
</dbReference>
<keyword evidence="2 5" id="KW-0285">Flavoprotein</keyword>
<evidence type="ECO:0000256" key="3">
    <source>
        <dbReference type="ARBA" id="ARBA00022643"/>
    </source>
</evidence>
<name>A0A2V3UEA8_9HYPH</name>
<evidence type="ECO:0000259" key="6">
    <source>
        <dbReference type="Pfam" id="PF00881"/>
    </source>
</evidence>
<dbReference type="SUPFAM" id="SSF55469">
    <property type="entry name" value="FMN-dependent nitroreductase-like"/>
    <property type="match status" value="1"/>
</dbReference>
<sequence>MSAEAASTTGDPLVLRSDVDASDTPEQLLAARYGRAWSDQALPWNEVIATLLSHRSVRAYLPKALPDGTLETLVAAAQSASSSSNLQTWSVIAVTDPARKDRLATLAADQDAVREAPLLLVWLADLSRLQRLGDARDRAVEGLAYLELLFVAIIDAALAAQNALVAAESLGLGGVYIGAMRNRPAEVAAELGLPPQVFAVFGLCIGYPDPARQSGVKPRLGQNVVLHRERYVVPARDEVADYDETMEAFQREQAMGPIPWSERVLQRVAGAGSLSGRDQMRAILEALGFGLR</sequence>
<evidence type="ECO:0000256" key="5">
    <source>
        <dbReference type="PIRNR" id="PIRNR005426"/>
    </source>
</evidence>
<feature type="domain" description="Nitroreductase" evidence="6">
    <location>
        <begin position="53"/>
        <end position="207"/>
    </location>
</feature>
<dbReference type="OrthoDB" id="3181400at2"/>
<evidence type="ECO:0000313" key="8">
    <source>
        <dbReference type="Proteomes" id="UP000248021"/>
    </source>
</evidence>
<dbReference type="GO" id="GO:0016491">
    <property type="term" value="F:oxidoreductase activity"/>
    <property type="evidence" value="ECO:0007669"/>
    <property type="project" value="UniProtKB-UniRule"/>
</dbReference>
<dbReference type="AlphaFoldDB" id="A0A2V3UEA8"/>
<organism evidence="7 8">
    <name type="scientific">Chelatococcus asaccharovorans</name>
    <dbReference type="NCBI Taxonomy" id="28210"/>
    <lineage>
        <taxon>Bacteria</taxon>
        <taxon>Pseudomonadati</taxon>
        <taxon>Pseudomonadota</taxon>
        <taxon>Alphaproteobacteria</taxon>
        <taxon>Hyphomicrobiales</taxon>
        <taxon>Chelatococcaceae</taxon>
        <taxon>Chelatococcus</taxon>
    </lineage>
</organism>
<dbReference type="Pfam" id="PF00881">
    <property type="entry name" value="Nitroreductase"/>
    <property type="match status" value="1"/>
</dbReference>
<keyword evidence="5" id="KW-0521">NADP</keyword>
<comment type="similarity">
    <text evidence="1 5">Belongs to the flavin oxidoreductase frp family.</text>
</comment>
<comment type="caution">
    <text evidence="7">The sequence shown here is derived from an EMBL/GenBank/DDBJ whole genome shotgun (WGS) entry which is preliminary data.</text>
</comment>
<evidence type="ECO:0000256" key="4">
    <source>
        <dbReference type="ARBA" id="ARBA00023002"/>
    </source>
</evidence>
<evidence type="ECO:0000313" key="7">
    <source>
        <dbReference type="EMBL" id="PXW63380.1"/>
    </source>
</evidence>